<name>A0AAW6RJZ0_9BURK</name>
<accession>A0AAW6RJZ0</accession>
<reference evidence="1 2" key="1">
    <citation type="submission" date="2023-04" db="EMBL/GenBank/DDBJ databases">
        <title>Ottowia paracancer sp. nov., isolated from human stomach.</title>
        <authorList>
            <person name="Song Y."/>
        </authorList>
    </citation>
    <scope>NUCLEOTIDE SEQUENCE [LARGE SCALE GENOMIC DNA]</scope>
    <source>
        <strain evidence="1 2">10c7w1</strain>
    </source>
</reference>
<proteinExistence type="predicted"/>
<dbReference type="EMBL" id="JARVII010000005">
    <property type="protein sequence ID" value="MDG9698854.1"/>
    <property type="molecule type" value="Genomic_DNA"/>
</dbReference>
<sequence length="60" mass="6597">MAVGEEKACGMGEGFVCRFKKGANSDTLKMRFPPIWRGDIAINQGAEKGLTQTLFHARKP</sequence>
<comment type="caution">
    <text evidence="1">The sequence shown here is derived from an EMBL/GenBank/DDBJ whole genome shotgun (WGS) entry which is preliminary data.</text>
</comment>
<dbReference type="AlphaFoldDB" id="A0AAW6RJZ0"/>
<organism evidence="1 2">
    <name type="scientific">Ottowia cancrivicina</name>
    <dbReference type="NCBI Taxonomy" id="3040346"/>
    <lineage>
        <taxon>Bacteria</taxon>
        <taxon>Pseudomonadati</taxon>
        <taxon>Pseudomonadota</taxon>
        <taxon>Betaproteobacteria</taxon>
        <taxon>Burkholderiales</taxon>
        <taxon>Comamonadaceae</taxon>
        <taxon>Ottowia</taxon>
    </lineage>
</organism>
<evidence type="ECO:0000313" key="1">
    <source>
        <dbReference type="EMBL" id="MDG9698854.1"/>
    </source>
</evidence>
<keyword evidence="2" id="KW-1185">Reference proteome</keyword>
<evidence type="ECO:0000313" key="2">
    <source>
        <dbReference type="Proteomes" id="UP001237156"/>
    </source>
</evidence>
<gene>
    <name evidence="1" type="ORF">QB898_03815</name>
</gene>
<dbReference type="Proteomes" id="UP001237156">
    <property type="component" value="Unassembled WGS sequence"/>
</dbReference>
<protein>
    <submittedName>
        <fullName evidence="1">Uncharacterized protein</fullName>
    </submittedName>
</protein>
<dbReference type="RefSeq" id="WP_279523860.1">
    <property type="nucleotide sequence ID" value="NZ_JARVII010000005.1"/>
</dbReference>